<dbReference type="AlphaFoldDB" id="A0A4P2VGJ0"/>
<dbReference type="PANTHER" id="PTHR30015:SF7">
    <property type="entry name" value="TYPE IV METHYL-DIRECTED RESTRICTION ENZYME ECOKMRR"/>
    <property type="match status" value="1"/>
</dbReference>
<dbReference type="GO" id="GO:0003677">
    <property type="term" value="F:DNA binding"/>
    <property type="evidence" value="ECO:0007669"/>
    <property type="project" value="InterPro"/>
</dbReference>
<dbReference type="Pfam" id="PF04471">
    <property type="entry name" value="Mrr_cat"/>
    <property type="match status" value="1"/>
</dbReference>
<dbReference type="InterPro" id="IPR025745">
    <property type="entry name" value="Mrr-like_N_dom"/>
</dbReference>
<keyword evidence="4" id="KW-1185">Reference proteome</keyword>
<protein>
    <submittedName>
        <fullName evidence="3">Restriction endonuclease</fullName>
    </submittedName>
</protein>
<gene>
    <name evidence="3" type="ORF">JCM31447_312800</name>
</gene>
<dbReference type="GO" id="GO:0009307">
    <property type="term" value="P:DNA restriction-modification system"/>
    <property type="evidence" value="ECO:0007669"/>
    <property type="project" value="InterPro"/>
</dbReference>
<accession>A0A4P2VGJ0</accession>
<feature type="domain" description="Restriction system protein Mrr-like N-terminal" evidence="2">
    <location>
        <begin position="5"/>
        <end position="90"/>
    </location>
</feature>
<dbReference type="EMBL" id="AP019368">
    <property type="protein sequence ID" value="BBH51993.1"/>
    <property type="molecule type" value="Genomic_DNA"/>
</dbReference>
<sequence>MLPKYHQIMLPFLKLISDEKKHRVSELGNEIAKYFDLNERERREVLPSGAQTVFDNRVGWAKTYLKKAGLIYYPERGFVLINSKGKALLSENLTEITPNYLRRYDEFLEFKSPSISNSKTFAKETIIVASQENLSTPQEALEAAYRSLNNEIIADLISNIENCSAFFFEKLVVDLLINMGYGGSRKEAGKAFQSTGDGGIDGIIKEDRLGLDAIKIILINGTELAEYMIETNTGVSVVDVYKIKKIDLDYFQET</sequence>
<keyword evidence="3" id="KW-0378">Hydrolase</keyword>
<dbReference type="PANTHER" id="PTHR30015">
    <property type="entry name" value="MRR RESTRICTION SYSTEM PROTEIN"/>
    <property type="match status" value="1"/>
</dbReference>
<organism evidence="3 4">
    <name type="scientific">Fluviispira sanaruensis</name>
    <dbReference type="NCBI Taxonomy" id="2493639"/>
    <lineage>
        <taxon>Bacteria</taxon>
        <taxon>Pseudomonadati</taxon>
        <taxon>Bdellovibrionota</taxon>
        <taxon>Oligoflexia</taxon>
        <taxon>Silvanigrellales</taxon>
        <taxon>Silvanigrellaceae</taxon>
        <taxon>Fluviispira</taxon>
    </lineage>
</organism>
<dbReference type="RefSeq" id="WP_216678702.1">
    <property type="nucleotide sequence ID" value="NZ_AP019368.1"/>
</dbReference>
<dbReference type="GO" id="GO:0015666">
    <property type="term" value="F:restriction endodeoxyribonuclease activity"/>
    <property type="evidence" value="ECO:0007669"/>
    <property type="project" value="TreeGrafter"/>
</dbReference>
<evidence type="ECO:0000259" key="2">
    <source>
        <dbReference type="Pfam" id="PF14338"/>
    </source>
</evidence>
<keyword evidence="3" id="KW-0255">Endonuclease</keyword>
<dbReference type="KEGG" id="sbf:JCM31447_312800"/>
<evidence type="ECO:0000313" key="3">
    <source>
        <dbReference type="EMBL" id="BBH51993.1"/>
    </source>
</evidence>
<keyword evidence="3" id="KW-0540">Nuclease</keyword>
<dbReference type="Proteomes" id="UP000291236">
    <property type="component" value="Chromosome"/>
</dbReference>
<name>A0A4P2VGJ0_FLUSA</name>
<dbReference type="Pfam" id="PF14338">
    <property type="entry name" value="Mrr_N"/>
    <property type="match status" value="1"/>
</dbReference>
<evidence type="ECO:0000313" key="4">
    <source>
        <dbReference type="Proteomes" id="UP000291236"/>
    </source>
</evidence>
<feature type="domain" description="Restriction endonuclease type IV Mrr" evidence="1">
    <location>
        <begin position="161"/>
        <end position="214"/>
    </location>
</feature>
<evidence type="ECO:0000259" key="1">
    <source>
        <dbReference type="Pfam" id="PF04471"/>
    </source>
</evidence>
<dbReference type="Gene3D" id="3.40.1350.10">
    <property type="match status" value="1"/>
</dbReference>
<dbReference type="InterPro" id="IPR007560">
    <property type="entry name" value="Restrct_endonuc_IV_Mrr"/>
</dbReference>
<reference evidence="3 4" key="1">
    <citation type="submission" date="2018-12" db="EMBL/GenBank/DDBJ databases">
        <title>Rubrispira sanarue gen. nov., sp., nov., a member of the order Silvanigrellales, isolated from a brackish lake in Hamamatsu Japan.</title>
        <authorList>
            <person name="Maejima Y."/>
            <person name="Iino T."/>
            <person name="Muraguchi Y."/>
            <person name="Fukuda K."/>
            <person name="Nojiri H."/>
            <person name="Ohkuma M."/>
            <person name="Moriuchi R."/>
            <person name="Dohra H."/>
            <person name="Kimbara K."/>
            <person name="Shintani M."/>
        </authorList>
    </citation>
    <scope>NUCLEOTIDE SEQUENCE [LARGE SCALE GENOMIC DNA]</scope>
    <source>
        <strain evidence="3 4">RF1110005</strain>
    </source>
</reference>
<dbReference type="InterPro" id="IPR052906">
    <property type="entry name" value="Type_IV_Methyl-Rstrct_Enzyme"/>
</dbReference>
<dbReference type="InterPro" id="IPR011856">
    <property type="entry name" value="tRNA_endonuc-like_dom_sf"/>
</dbReference>
<proteinExistence type="predicted"/>